<comment type="caution">
    <text evidence="1">The sequence shown here is derived from an EMBL/GenBank/DDBJ whole genome shotgun (WGS) entry which is preliminary data.</text>
</comment>
<reference evidence="1" key="1">
    <citation type="submission" date="2019-05" db="EMBL/GenBank/DDBJ databases">
        <title>Revised genome assembly of Burkholderiaceae (previously Ralstonia) sp. PBA.</title>
        <authorList>
            <person name="Gan H.M."/>
        </authorList>
    </citation>
    <scope>NUCLEOTIDE SEQUENCE</scope>
    <source>
        <strain evidence="1">PBA</strain>
    </source>
</reference>
<keyword evidence="2" id="KW-1185">Reference proteome</keyword>
<protein>
    <submittedName>
        <fullName evidence="1">DUF2069 domain-containing protein</fullName>
    </submittedName>
</protein>
<name>A0ACD3SQT3_9BURK</name>
<evidence type="ECO:0000313" key="2">
    <source>
        <dbReference type="Proteomes" id="UP000004277"/>
    </source>
</evidence>
<sequence>MTTPRATPETSDAALHQSGLYAISVGSLLALIALCAAWEWFLAPLRPGGSWLVLKAALLATPLPGLLRRNRYTMQWSTMFILLYFTEGVVRGFADPPPVSWLALAEVILSLVFFASTVLYLRPFKRRARQSHAK</sequence>
<proteinExistence type="predicted"/>
<dbReference type="EMBL" id="AKCV02000015">
    <property type="protein sequence ID" value="TMS58635.1"/>
    <property type="molecule type" value="Genomic_DNA"/>
</dbReference>
<dbReference type="Proteomes" id="UP000004277">
    <property type="component" value="Unassembled WGS sequence"/>
</dbReference>
<gene>
    <name evidence="1" type="ORF">MW7_007920</name>
</gene>
<accession>A0ACD3SQT3</accession>
<organism evidence="1 2">
    <name type="scientific">Imbroritus primus</name>
    <dbReference type="NCBI Taxonomy" id="3058603"/>
    <lineage>
        <taxon>Bacteria</taxon>
        <taxon>Pseudomonadati</taxon>
        <taxon>Pseudomonadota</taxon>
        <taxon>Betaproteobacteria</taxon>
        <taxon>Burkholderiales</taxon>
        <taxon>Burkholderiaceae</taxon>
        <taxon>Imbroritus</taxon>
    </lineage>
</organism>
<evidence type="ECO:0000313" key="1">
    <source>
        <dbReference type="EMBL" id="TMS58635.1"/>
    </source>
</evidence>